<dbReference type="InterPro" id="IPR051813">
    <property type="entry name" value="HepT_RNase_toxin"/>
</dbReference>
<reference evidence="7" key="1">
    <citation type="submission" date="2020-07" db="EMBL/GenBank/DDBJ databases">
        <title>Huge and variable diversity of episymbiotic CPR bacteria and DPANN archaea in groundwater ecosystems.</title>
        <authorList>
            <person name="He C.Y."/>
            <person name="Keren R."/>
            <person name="Whittaker M."/>
            <person name="Farag I.F."/>
            <person name="Doudna J."/>
            <person name="Cate J.H.D."/>
            <person name="Banfield J.F."/>
        </authorList>
    </citation>
    <scope>NUCLEOTIDE SEQUENCE</scope>
    <source>
        <strain evidence="7">NC_groundwater_1520_Pr4_B-0.1um_53_5</strain>
    </source>
</reference>
<keyword evidence="1" id="KW-0597">Phosphoprotein</keyword>
<keyword evidence="3" id="KW-0540">Nuclease</keyword>
<dbReference type="Gene3D" id="1.20.120.580">
    <property type="entry name" value="bsu32300-like"/>
    <property type="match status" value="1"/>
</dbReference>
<dbReference type="GO" id="GO:0004540">
    <property type="term" value="F:RNA nuclease activity"/>
    <property type="evidence" value="ECO:0007669"/>
    <property type="project" value="InterPro"/>
</dbReference>
<dbReference type="InterPro" id="IPR037038">
    <property type="entry name" value="HepT-like_sf"/>
</dbReference>
<dbReference type="GO" id="GO:0000166">
    <property type="term" value="F:nucleotide binding"/>
    <property type="evidence" value="ECO:0007669"/>
    <property type="project" value="UniProtKB-KW"/>
</dbReference>
<accession>A0A933ICY8</accession>
<evidence type="ECO:0000313" key="7">
    <source>
        <dbReference type="EMBL" id="MBI4727708.1"/>
    </source>
</evidence>
<evidence type="ECO:0000313" key="8">
    <source>
        <dbReference type="Proteomes" id="UP000736328"/>
    </source>
</evidence>
<evidence type="ECO:0000256" key="6">
    <source>
        <dbReference type="ARBA" id="ARBA00024207"/>
    </source>
</evidence>
<sequence length="113" mass="12831">MSRLKDDKVFLKHILAEAEFIASATAGLNYEALLKDGTLQRAILRSLEIIGEASKQVSPEFKVAHEEIEWKAMAGLRDKLIHAYFGVDWRTVWSVINDKIPPLREAVEALLRE</sequence>
<evidence type="ECO:0000256" key="1">
    <source>
        <dbReference type="ARBA" id="ARBA00022553"/>
    </source>
</evidence>
<proteinExistence type="inferred from homology"/>
<comment type="caution">
    <text evidence="7">The sequence shown here is derived from an EMBL/GenBank/DDBJ whole genome shotgun (WGS) entry which is preliminary data.</text>
</comment>
<dbReference type="PANTHER" id="PTHR34139">
    <property type="entry name" value="UPF0331 PROTEIN MJ0127"/>
    <property type="match status" value="1"/>
</dbReference>
<evidence type="ECO:0000256" key="5">
    <source>
        <dbReference type="ARBA" id="ARBA00022801"/>
    </source>
</evidence>
<dbReference type="GO" id="GO:0016787">
    <property type="term" value="F:hydrolase activity"/>
    <property type="evidence" value="ECO:0007669"/>
    <property type="project" value="UniProtKB-KW"/>
</dbReference>
<evidence type="ECO:0000256" key="4">
    <source>
        <dbReference type="ARBA" id="ARBA00022741"/>
    </source>
</evidence>
<dbReference type="PANTHER" id="PTHR34139:SF1">
    <property type="entry name" value="RNASE MJ1380-RELATED"/>
    <property type="match status" value="1"/>
</dbReference>
<evidence type="ECO:0000256" key="2">
    <source>
        <dbReference type="ARBA" id="ARBA00022649"/>
    </source>
</evidence>
<keyword evidence="5" id="KW-0378">Hydrolase</keyword>
<dbReference type="EMBL" id="JACQXR010000149">
    <property type="protein sequence ID" value="MBI4727708.1"/>
    <property type="molecule type" value="Genomic_DNA"/>
</dbReference>
<gene>
    <name evidence="7" type="ORF">HY768_10915</name>
</gene>
<dbReference type="Proteomes" id="UP000736328">
    <property type="component" value="Unassembled WGS sequence"/>
</dbReference>
<organism evidence="7 8">
    <name type="scientific">candidate division TA06 bacterium</name>
    <dbReference type="NCBI Taxonomy" id="2250710"/>
    <lineage>
        <taxon>Bacteria</taxon>
        <taxon>Bacteria division TA06</taxon>
    </lineage>
</organism>
<name>A0A933ICY8_UNCT6</name>
<protein>
    <submittedName>
        <fullName evidence="7">DUF86 domain-containing protein</fullName>
    </submittedName>
</protein>
<keyword evidence="4" id="KW-0547">Nucleotide-binding</keyword>
<keyword evidence="2" id="KW-1277">Toxin-antitoxin system</keyword>
<dbReference type="InterPro" id="IPR008201">
    <property type="entry name" value="HepT-like"/>
</dbReference>
<evidence type="ECO:0000256" key="3">
    <source>
        <dbReference type="ARBA" id="ARBA00022722"/>
    </source>
</evidence>
<dbReference type="AlphaFoldDB" id="A0A933ICY8"/>
<dbReference type="GO" id="GO:0110001">
    <property type="term" value="C:toxin-antitoxin complex"/>
    <property type="evidence" value="ECO:0007669"/>
    <property type="project" value="InterPro"/>
</dbReference>
<dbReference type="Pfam" id="PF01934">
    <property type="entry name" value="HepT-like"/>
    <property type="match status" value="1"/>
</dbReference>
<comment type="similarity">
    <text evidence="6">Belongs to the HepT RNase toxin family.</text>
</comment>